<feature type="domain" description="Phosphotyrosine protein phosphatase I" evidence="2">
    <location>
        <begin position="4"/>
        <end position="170"/>
    </location>
</feature>
<keyword evidence="4" id="KW-1185">Reference proteome</keyword>
<evidence type="ECO:0000259" key="2">
    <source>
        <dbReference type="SMART" id="SM00226"/>
    </source>
</evidence>
<dbReference type="PANTHER" id="PTHR11717">
    <property type="entry name" value="LOW MOLECULAR WEIGHT PROTEIN TYROSINE PHOSPHATASE"/>
    <property type="match status" value="1"/>
</dbReference>
<proteinExistence type="predicted"/>
<dbReference type="EMBL" id="VDUX01000002">
    <property type="protein sequence ID" value="TXL62275.1"/>
    <property type="molecule type" value="Genomic_DNA"/>
</dbReference>
<dbReference type="GO" id="GO:0004725">
    <property type="term" value="F:protein tyrosine phosphatase activity"/>
    <property type="evidence" value="ECO:0007669"/>
    <property type="project" value="UniProtKB-EC"/>
</dbReference>
<dbReference type="Proteomes" id="UP000321571">
    <property type="component" value="Unassembled WGS sequence"/>
</dbReference>
<dbReference type="InterPro" id="IPR050438">
    <property type="entry name" value="LMW_PTPase"/>
</dbReference>
<dbReference type="PANTHER" id="PTHR11717:SF7">
    <property type="entry name" value="LOW MOLECULAR WEIGHT PHOSPHOTYROSINE PROTEIN PHOSPHATASE"/>
    <property type="match status" value="1"/>
</dbReference>
<sequence length="184" mass="20392">MKRFPLLAVCTANICRSPMMEVLLRDQLDPDRFEIASAGVRGWDAAPVDSMVVLELARLGHSVSEFRSRALQLHHVEEAALVLTAAREHRAEVLALSPQALRKTFTLREFAALVADSEATTLEDLVVDASRRRSTAPVDIDVQDPYRREPDVHRRVADQIAAAVDVVAAKLSILTSKPRVPRPQ</sequence>
<dbReference type="RefSeq" id="WP_147684797.1">
    <property type="nucleotide sequence ID" value="NZ_VDUX01000002.1"/>
</dbReference>
<dbReference type="Pfam" id="PF01451">
    <property type="entry name" value="LMWPc"/>
    <property type="match status" value="1"/>
</dbReference>
<dbReference type="Gene3D" id="3.40.50.2300">
    <property type="match status" value="1"/>
</dbReference>
<dbReference type="SMART" id="SM00226">
    <property type="entry name" value="LMWPc"/>
    <property type="match status" value="1"/>
</dbReference>
<dbReference type="AlphaFoldDB" id="A0A5C8NMW2"/>
<name>A0A5C8NMW2_9ACTN</name>
<organism evidence="3 4">
    <name type="scientific">Aeromicrobium terrae</name>
    <dbReference type="NCBI Taxonomy" id="2498846"/>
    <lineage>
        <taxon>Bacteria</taxon>
        <taxon>Bacillati</taxon>
        <taxon>Actinomycetota</taxon>
        <taxon>Actinomycetes</taxon>
        <taxon>Propionibacteriales</taxon>
        <taxon>Nocardioidaceae</taxon>
        <taxon>Aeromicrobium</taxon>
    </lineage>
</organism>
<dbReference type="SUPFAM" id="SSF52788">
    <property type="entry name" value="Phosphotyrosine protein phosphatases I"/>
    <property type="match status" value="1"/>
</dbReference>
<dbReference type="InterPro" id="IPR023485">
    <property type="entry name" value="Ptyr_pPase"/>
</dbReference>
<evidence type="ECO:0000313" key="3">
    <source>
        <dbReference type="EMBL" id="TXL62275.1"/>
    </source>
</evidence>
<dbReference type="OrthoDB" id="9784339at2"/>
<evidence type="ECO:0000256" key="1">
    <source>
        <dbReference type="ARBA" id="ARBA00013064"/>
    </source>
</evidence>
<evidence type="ECO:0000313" key="4">
    <source>
        <dbReference type="Proteomes" id="UP000321571"/>
    </source>
</evidence>
<protein>
    <recommendedName>
        <fullName evidence="1">protein-tyrosine-phosphatase</fullName>
        <ecNumber evidence="1">3.1.3.48</ecNumber>
    </recommendedName>
</protein>
<comment type="caution">
    <text evidence="3">The sequence shown here is derived from an EMBL/GenBank/DDBJ whole genome shotgun (WGS) entry which is preliminary data.</text>
</comment>
<gene>
    <name evidence="3" type="ORF">FHP06_06150</name>
</gene>
<accession>A0A5C8NMW2</accession>
<dbReference type="EC" id="3.1.3.48" evidence="1"/>
<reference evidence="3 4" key="1">
    <citation type="submission" date="2019-06" db="EMBL/GenBank/DDBJ databases">
        <title>Aeromicrobium sp. nov., isolated from a maize field.</title>
        <authorList>
            <person name="Lin S.-Y."/>
            <person name="Tsai C.-F."/>
            <person name="Young C.-C."/>
        </authorList>
    </citation>
    <scope>NUCLEOTIDE SEQUENCE [LARGE SCALE GENOMIC DNA]</scope>
    <source>
        <strain evidence="3 4">CC-CFT486</strain>
    </source>
</reference>
<dbReference type="InterPro" id="IPR036196">
    <property type="entry name" value="Ptyr_pPase_sf"/>
</dbReference>